<dbReference type="PANTHER" id="PTHR13976">
    <property type="entry name" value="HETEROGENEOUS NUCLEAR RIBONUCLEOPROTEIN-RELATED"/>
    <property type="match status" value="1"/>
</dbReference>
<feature type="domain" description="RRM" evidence="5">
    <location>
        <begin position="21"/>
        <end position="96"/>
    </location>
</feature>
<gene>
    <name evidence="6" type="ORF">WJX73_002890</name>
</gene>
<evidence type="ECO:0000313" key="7">
    <source>
        <dbReference type="Proteomes" id="UP001465755"/>
    </source>
</evidence>
<keyword evidence="1" id="KW-0677">Repeat</keyword>
<name>A0AAW1PIF3_9CHLO</name>
<dbReference type="GO" id="GO:0003723">
    <property type="term" value="F:RNA binding"/>
    <property type="evidence" value="ECO:0007669"/>
    <property type="project" value="UniProtKB-UniRule"/>
</dbReference>
<evidence type="ECO:0000256" key="4">
    <source>
        <dbReference type="SAM" id="MobiDB-lite"/>
    </source>
</evidence>
<evidence type="ECO:0000313" key="6">
    <source>
        <dbReference type="EMBL" id="KAK9809304.1"/>
    </source>
</evidence>
<dbReference type="Proteomes" id="UP001465755">
    <property type="component" value="Unassembled WGS sequence"/>
</dbReference>
<dbReference type="PROSITE" id="PS50102">
    <property type="entry name" value="RRM"/>
    <property type="match status" value="1"/>
</dbReference>
<dbReference type="SUPFAM" id="SSF54928">
    <property type="entry name" value="RNA-binding domain, RBD"/>
    <property type="match status" value="3"/>
</dbReference>
<proteinExistence type="predicted"/>
<evidence type="ECO:0000256" key="1">
    <source>
        <dbReference type="ARBA" id="ARBA00022737"/>
    </source>
</evidence>
<protein>
    <recommendedName>
        <fullName evidence="5">RRM domain-containing protein</fullName>
    </recommendedName>
</protein>
<keyword evidence="2 3" id="KW-0694">RNA-binding</keyword>
<evidence type="ECO:0000256" key="2">
    <source>
        <dbReference type="ARBA" id="ARBA00022884"/>
    </source>
</evidence>
<keyword evidence="7" id="KW-1185">Reference proteome</keyword>
<feature type="region of interest" description="Disordered" evidence="4">
    <location>
        <begin position="405"/>
        <end position="453"/>
    </location>
</feature>
<dbReference type="CDD" id="cd12254">
    <property type="entry name" value="RRM_hnRNPH_ESRPs_RBM12_like"/>
    <property type="match status" value="2"/>
</dbReference>
<dbReference type="InterPro" id="IPR000504">
    <property type="entry name" value="RRM_dom"/>
</dbReference>
<feature type="region of interest" description="Disordered" evidence="4">
    <location>
        <begin position="232"/>
        <end position="251"/>
    </location>
</feature>
<feature type="compositionally biased region" description="Low complexity" evidence="4">
    <location>
        <begin position="524"/>
        <end position="537"/>
    </location>
</feature>
<dbReference type="AlphaFoldDB" id="A0AAW1PIF3"/>
<dbReference type="Gene3D" id="3.30.70.330">
    <property type="match status" value="3"/>
</dbReference>
<dbReference type="EMBL" id="JALJOQ010000021">
    <property type="protein sequence ID" value="KAK9809304.1"/>
    <property type="molecule type" value="Genomic_DNA"/>
</dbReference>
<dbReference type="InterPro" id="IPR050666">
    <property type="entry name" value="ESRP"/>
</dbReference>
<evidence type="ECO:0000259" key="5">
    <source>
        <dbReference type="PROSITE" id="PS50102"/>
    </source>
</evidence>
<dbReference type="InterPro" id="IPR035979">
    <property type="entry name" value="RBD_domain_sf"/>
</dbReference>
<evidence type="ECO:0000256" key="3">
    <source>
        <dbReference type="PROSITE-ProRule" id="PRU00176"/>
    </source>
</evidence>
<accession>A0AAW1PIF3</accession>
<sequence>MTDTCYRSRRSEPTAKNRSSSVCRLRGLPFNATETDIVEFFADFEIKHLHICRRAGRATGEAYVEFASRQQSEKALVSKNNHNLQHRYIEIFEVPEADLSAMQRSGSAEAHLRGWVLRMRGLPYTATAADVLAFFEGLEIARGAAGVVFTCTADGRPLGEAYVELTTEAAQQEALKRHKEKMGSRYIELFVSSKGDMLQAIQLHGYYADQPESAVRGTASQQQQQQLMPANEVAGQQSQPYHRSQGEVREGSDTLRLRGLPFSAGVDEITEFFSGFSLAPRSIHILSKTDRTGRVQSMGVAYVQFEDANEAERARAAKHKATMGTRYVECLAYHPERHMAAAPPPPPHAMRAAAMAMAQPGMVPMAMAQPPMVPIAVGMQPAPGPMRPQRPISPFYMRAPRMPMEGQGHPHSPAHGHGQPMQALGNQGALAPRRGRGNGRGNGGRGPPAHMGSPMEQQQMLMQQQYMLQQQNLMYQQQQAAMAQGHMQGFEAPGDRSLLQPMTAHDASDNLPPSPAVQGAGPLSSASADNAASPSRAAFHELSDSSAFHSYPGSSASVRPSPRLAGQQAASEDSVPSVSQAHLDLPHNLHEDAQGASQ</sequence>
<dbReference type="SMART" id="SM00360">
    <property type="entry name" value="RRM"/>
    <property type="match status" value="3"/>
</dbReference>
<comment type="caution">
    <text evidence="6">The sequence shown here is derived from an EMBL/GenBank/DDBJ whole genome shotgun (WGS) entry which is preliminary data.</text>
</comment>
<dbReference type="InterPro" id="IPR012677">
    <property type="entry name" value="Nucleotide-bd_a/b_plait_sf"/>
</dbReference>
<reference evidence="6 7" key="1">
    <citation type="journal article" date="2024" name="Nat. Commun.">
        <title>Phylogenomics reveals the evolutionary origins of lichenization in chlorophyte algae.</title>
        <authorList>
            <person name="Puginier C."/>
            <person name="Libourel C."/>
            <person name="Otte J."/>
            <person name="Skaloud P."/>
            <person name="Haon M."/>
            <person name="Grisel S."/>
            <person name="Petersen M."/>
            <person name="Berrin J.G."/>
            <person name="Delaux P.M."/>
            <person name="Dal Grande F."/>
            <person name="Keller J."/>
        </authorList>
    </citation>
    <scope>NUCLEOTIDE SEQUENCE [LARGE SCALE GENOMIC DNA]</scope>
    <source>
        <strain evidence="6 7">SAG 2036</strain>
    </source>
</reference>
<feature type="compositionally biased region" description="Polar residues" evidence="4">
    <location>
        <begin position="568"/>
        <end position="580"/>
    </location>
</feature>
<feature type="compositionally biased region" description="Basic and acidic residues" evidence="4">
    <location>
        <begin position="584"/>
        <end position="598"/>
    </location>
</feature>
<organism evidence="6 7">
    <name type="scientific">Symbiochloris irregularis</name>
    <dbReference type="NCBI Taxonomy" id="706552"/>
    <lineage>
        <taxon>Eukaryota</taxon>
        <taxon>Viridiplantae</taxon>
        <taxon>Chlorophyta</taxon>
        <taxon>core chlorophytes</taxon>
        <taxon>Trebouxiophyceae</taxon>
        <taxon>Trebouxiales</taxon>
        <taxon>Trebouxiaceae</taxon>
        <taxon>Symbiochloris</taxon>
    </lineage>
</organism>
<feature type="compositionally biased region" description="Polar residues" evidence="4">
    <location>
        <begin position="544"/>
        <end position="558"/>
    </location>
</feature>
<feature type="region of interest" description="Disordered" evidence="4">
    <location>
        <begin position="503"/>
        <end position="598"/>
    </location>
</feature>
<dbReference type="Pfam" id="PF00076">
    <property type="entry name" value="RRM_1"/>
    <property type="match status" value="2"/>
</dbReference>